<keyword evidence="2" id="KW-1133">Transmembrane helix</keyword>
<organism evidence="4 5">
    <name type="scientific">Steinernema glaseri</name>
    <dbReference type="NCBI Taxonomy" id="37863"/>
    <lineage>
        <taxon>Eukaryota</taxon>
        <taxon>Metazoa</taxon>
        <taxon>Ecdysozoa</taxon>
        <taxon>Nematoda</taxon>
        <taxon>Chromadorea</taxon>
        <taxon>Rhabditida</taxon>
        <taxon>Tylenchina</taxon>
        <taxon>Panagrolaimomorpha</taxon>
        <taxon>Strongyloidoidea</taxon>
        <taxon>Steinernematidae</taxon>
        <taxon>Steinernema</taxon>
    </lineage>
</organism>
<protein>
    <submittedName>
        <fullName evidence="5">DAO domain-containing protein</fullName>
    </submittedName>
</protein>
<reference evidence="5" key="1">
    <citation type="submission" date="2016-11" db="UniProtKB">
        <authorList>
            <consortium name="WormBaseParasite"/>
        </authorList>
    </citation>
    <scope>IDENTIFICATION</scope>
</reference>
<dbReference type="InterPro" id="IPR006076">
    <property type="entry name" value="FAD-dep_OxRdtase"/>
</dbReference>
<dbReference type="WBParaSite" id="L893_g23825.t1">
    <property type="protein sequence ID" value="L893_g23825.t1"/>
    <property type="gene ID" value="L893_g23825"/>
</dbReference>
<evidence type="ECO:0000313" key="5">
    <source>
        <dbReference type="WBParaSite" id="L893_g23825.t1"/>
    </source>
</evidence>
<proteinExistence type="predicted"/>
<dbReference type="SUPFAM" id="SSF51971">
    <property type="entry name" value="Nucleotide-binding domain"/>
    <property type="match status" value="1"/>
</dbReference>
<evidence type="ECO:0000256" key="1">
    <source>
        <dbReference type="SAM" id="MobiDB-lite"/>
    </source>
</evidence>
<evidence type="ECO:0000313" key="4">
    <source>
        <dbReference type="Proteomes" id="UP000095287"/>
    </source>
</evidence>
<feature type="compositionally biased region" description="Basic and acidic residues" evidence="1">
    <location>
        <begin position="63"/>
        <end position="75"/>
    </location>
</feature>
<feature type="transmembrane region" description="Helical" evidence="2">
    <location>
        <begin position="12"/>
        <end position="38"/>
    </location>
</feature>
<evidence type="ECO:0000259" key="3">
    <source>
        <dbReference type="Pfam" id="PF01266"/>
    </source>
</evidence>
<feature type="region of interest" description="Disordered" evidence="1">
    <location>
        <begin position="57"/>
        <end position="85"/>
    </location>
</feature>
<sequence>MVDLVTSEECKTAVALITTISGAMVWNVCVIGAGINGLGTARELQRRFGRQIEVSDDCDGEDVTGHDERCSRRSLDALPHQGRQG</sequence>
<dbReference type="Pfam" id="PF01266">
    <property type="entry name" value="DAO"/>
    <property type="match status" value="1"/>
</dbReference>
<evidence type="ECO:0000256" key="2">
    <source>
        <dbReference type="SAM" id="Phobius"/>
    </source>
</evidence>
<keyword evidence="2" id="KW-0812">Transmembrane</keyword>
<accession>A0A1I7Z8G5</accession>
<keyword evidence="4" id="KW-1185">Reference proteome</keyword>
<name>A0A1I7Z8G5_9BILA</name>
<keyword evidence="2" id="KW-0472">Membrane</keyword>
<feature type="domain" description="FAD dependent oxidoreductase" evidence="3">
    <location>
        <begin position="28"/>
        <end position="58"/>
    </location>
</feature>
<dbReference type="AlphaFoldDB" id="A0A1I7Z8G5"/>
<dbReference type="Proteomes" id="UP000095287">
    <property type="component" value="Unplaced"/>
</dbReference>